<dbReference type="AlphaFoldDB" id="A0A249MT09"/>
<evidence type="ECO:0000313" key="4">
    <source>
        <dbReference type="Proteomes" id="UP000217141"/>
    </source>
</evidence>
<evidence type="ECO:0000313" key="3">
    <source>
        <dbReference type="EMBL" id="ASY44315.1"/>
    </source>
</evidence>
<sequence length="224" mass="24013">MRVRPTLLAPLLVLGAAVLVAAKPPMRFQPDPSSVIAAEIAFSRLAQEKGQWTAFRATADDDAVMFVPQQVSAKAWLKGRADPPASVKWSPSVVYVSCNGNLAASTGNWTRPDGAVGYFTTIWRRDKKGAWKWIADHGDTLAKAREAPEFLSGKVATCKRPARGEGPPQDGPPAAGKDAPLPPPDESLLWSAQVAPDGGRRVTVRMWNGSDYDIVIDDRVGAAS</sequence>
<dbReference type="InterPro" id="IPR032710">
    <property type="entry name" value="NTF2-like_dom_sf"/>
</dbReference>
<feature type="chain" id="PRO_5012038178" description="DUF4440 domain-containing protein" evidence="2">
    <location>
        <begin position="23"/>
        <end position="224"/>
    </location>
</feature>
<feature type="region of interest" description="Disordered" evidence="1">
    <location>
        <begin position="158"/>
        <end position="189"/>
    </location>
</feature>
<reference evidence="3 4" key="1">
    <citation type="submission" date="2017-08" db="EMBL/GenBank/DDBJ databases">
        <title>Whole Genome Sequence of Sphingobium hydrophobicum C1: Insights into Adaption to the Electronic-waste Contaminated Sediment.</title>
        <authorList>
            <person name="Song D."/>
            <person name="Chen X."/>
            <person name="Xu M."/>
        </authorList>
    </citation>
    <scope>NUCLEOTIDE SEQUENCE [LARGE SCALE GENOMIC DNA]</scope>
    <source>
        <strain evidence="3 4">C1</strain>
    </source>
</reference>
<accession>A0A249MT09</accession>
<evidence type="ECO:0008006" key="5">
    <source>
        <dbReference type="Google" id="ProtNLM"/>
    </source>
</evidence>
<dbReference type="EMBL" id="CP022745">
    <property type="protein sequence ID" value="ASY44315.1"/>
    <property type="molecule type" value="Genomic_DNA"/>
</dbReference>
<evidence type="ECO:0000256" key="1">
    <source>
        <dbReference type="SAM" id="MobiDB-lite"/>
    </source>
</evidence>
<dbReference type="SUPFAM" id="SSF54427">
    <property type="entry name" value="NTF2-like"/>
    <property type="match status" value="1"/>
</dbReference>
<dbReference type="RefSeq" id="WP_017183832.1">
    <property type="nucleotide sequence ID" value="NZ_CP022745.1"/>
</dbReference>
<organism evidence="3 4">
    <name type="scientific">Sphingobium xenophagum</name>
    <dbReference type="NCBI Taxonomy" id="121428"/>
    <lineage>
        <taxon>Bacteria</taxon>
        <taxon>Pseudomonadati</taxon>
        <taxon>Pseudomonadota</taxon>
        <taxon>Alphaproteobacteria</taxon>
        <taxon>Sphingomonadales</taxon>
        <taxon>Sphingomonadaceae</taxon>
        <taxon>Sphingobium</taxon>
    </lineage>
</organism>
<protein>
    <recommendedName>
        <fullName evidence="5">DUF4440 domain-containing protein</fullName>
    </recommendedName>
</protein>
<dbReference type="Gene3D" id="3.10.450.50">
    <property type="match status" value="1"/>
</dbReference>
<proteinExistence type="predicted"/>
<dbReference type="KEGG" id="shyd:CJD35_07560"/>
<gene>
    <name evidence="3" type="ORF">CJD35_07560</name>
</gene>
<keyword evidence="2" id="KW-0732">Signal</keyword>
<evidence type="ECO:0000256" key="2">
    <source>
        <dbReference type="SAM" id="SignalP"/>
    </source>
</evidence>
<dbReference type="Proteomes" id="UP000217141">
    <property type="component" value="Chromosome I"/>
</dbReference>
<name>A0A249MT09_SPHXE</name>
<feature type="signal peptide" evidence="2">
    <location>
        <begin position="1"/>
        <end position="22"/>
    </location>
</feature>